<name>A0A6J7MHX9_9ZZZZ</name>
<sequence length="90" mass="10260">MRKKDTKNIIGDWRVGIDEFDDKPKWLGSGLDDGHRLRMSVPVNEESFASFTVRTVKQRHRLGCRSGFVEHGGIGDVHAREITHHGLVHE</sequence>
<dbReference type="EMBL" id="CAEUNJ010000159">
    <property type="protein sequence ID" value="CAB4373074.1"/>
    <property type="molecule type" value="Genomic_DNA"/>
</dbReference>
<gene>
    <name evidence="2" type="ORF">UFOPK3927_00628</name>
    <name evidence="1" type="ORF">UFOPK4201_02128</name>
</gene>
<accession>A0A6J7MHX9</accession>
<reference evidence="2" key="1">
    <citation type="submission" date="2020-05" db="EMBL/GenBank/DDBJ databases">
        <authorList>
            <person name="Chiriac C."/>
            <person name="Salcher M."/>
            <person name="Ghai R."/>
            <person name="Kavagutti S V."/>
        </authorList>
    </citation>
    <scope>NUCLEOTIDE SEQUENCE</scope>
</reference>
<organism evidence="2">
    <name type="scientific">freshwater metagenome</name>
    <dbReference type="NCBI Taxonomy" id="449393"/>
    <lineage>
        <taxon>unclassified sequences</taxon>
        <taxon>metagenomes</taxon>
        <taxon>ecological metagenomes</taxon>
    </lineage>
</organism>
<proteinExistence type="predicted"/>
<dbReference type="AlphaFoldDB" id="A0A6J7MHX9"/>
<evidence type="ECO:0000313" key="2">
    <source>
        <dbReference type="EMBL" id="CAB4979445.1"/>
    </source>
</evidence>
<protein>
    <submittedName>
        <fullName evidence="2">Unannotated protein</fullName>
    </submittedName>
</protein>
<dbReference type="EMBL" id="CAFBOK010000056">
    <property type="protein sequence ID" value="CAB4979445.1"/>
    <property type="molecule type" value="Genomic_DNA"/>
</dbReference>
<evidence type="ECO:0000313" key="1">
    <source>
        <dbReference type="EMBL" id="CAB4373074.1"/>
    </source>
</evidence>